<reference evidence="9 11" key="1">
    <citation type="submission" date="2015-07" db="EMBL/GenBank/DDBJ databases">
        <title>Genome sequence of Levilinea saccharolytica DSM 16555.</title>
        <authorList>
            <person name="Hemp J."/>
            <person name="Ward L.M."/>
            <person name="Pace L.A."/>
            <person name="Fischer W.W."/>
        </authorList>
    </citation>
    <scope>NUCLEOTIDE SEQUENCE [LARGE SCALE GENOMIC DNA]</scope>
    <source>
        <strain evidence="9 11">KIBI-1</strain>
    </source>
</reference>
<dbReference type="InterPro" id="IPR005893">
    <property type="entry name" value="PotA-like"/>
</dbReference>
<dbReference type="GO" id="GO:0005524">
    <property type="term" value="F:ATP binding"/>
    <property type="evidence" value="ECO:0007669"/>
    <property type="project" value="UniProtKB-KW"/>
</dbReference>
<comment type="similarity">
    <text evidence="7">Belongs to the ABC transporter superfamily. Spermidine/putrescine importer (TC 3.A.1.11.1) family.</text>
</comment>
<evidence type="ECO:0000313" key="10">
    <source>
        <dbReference type="EMBL" id="KPL80461.1"/>
    </source>
</evidence>
<feature type="domain" description="ABC transporter" evidence="8">
    <location>
        <begin position="4"/>
        <end position="234"/>
    </location>
</feature>
<keyword evidence="3 7" id="KW-0547">Nucleotide-binding</keyword>
<dbReference type="InterPro" id="IPR050093">
    <property type="entry name" value="ABC_SmlMolc_Importer"/>
</dbReference>
<dbReference type="PATRIC" id="fig|229921.5.peg.577"/>
<dbReference type="InterPro" id="IPR003593">
    <property type="entry name" value="AAA+_ATPase"/>
</dbReference>
<dbReference type="FunFam" id="3.40.50.300:FF:000042">
    <property type="entry name" value="Maltose/maltodextrin ABC transporter, ATP-binding protein"/>
    <property type="match status" value="1"/>
</dbReference>
<evidence type="ECO:0000313" key="11">
    <source>
        <dbReference type="Proteomes" id="UP000050501"/>
    </source>
</evidence>
<dbReference type="NCBIfam" id="TIGR01187">
    <property type="entry name" value="potA"/>
    <property type="match status" value="1"/>
</dbReference>
<evidence type="ECO:0000256" key="6">
    <source>
        <dbReference type="ARBA" id="ARBA00023136"/>
    </source>
</evidence>
<dbReference type="Gene3D" id="2.40.50.140">
    <property type="entry name" value="Nucleic acid-binding proteins"/>
    <property type="match status" value="1"/>
</dbReference>
<dbReference type="EMBL" id="LGCM01000042">
    <property type="protein sequence ID" value="KPL80461.1"/>
    <property type="molecule type" value="Genomic_DNA"/>
</dbReference>
<dbReference type="SMART" id="SM00382">
    <property type="entry name" value="AAA"/>
    <property type="match status" value="1"/>
</dbReference>
<keyword evidence="4 7" id="KW-0067">ATP-binding</keyword>
<dbReference type="EMBL" id="LGCM01000042">
    <property type="protein sequence ID" value="KPL80389.1"/>
    <property type="molecule type" value="Genomic_DNA"/>
</dbReference>
<evidence type="ECO:0000256" key="2">
    <source>
        <dbReference type="ARBA" id="ARBA00022475"/>
    </source>
</evidence>
<dbReference type="PANTHER" id="PTHR42781">
    <property type="entry name" value="SPERMIDINE/PUTRESCINE IMPORT ATP-BINDING PROTEIN POTA"/>
    <property type="match status" value="1"/>
</dbReference>
<dbReference type="OrthoDB" id="9778160at2"/>
<keyword evidence="2 7" id="KW-1003">Cell membrane</keyword>
<dbReference type="Pfam" id="PF08402">
    <property type="entry name" value="TOBE_2"/>
    <property type="match status" value="1"/>
</dbReference>
<comment type="function">
    <text evidence="7">Part of the ABC transporter complex PotABCD involved in spermidine/putrescine import. Responsible for energy coupling to the transport system.</text>
</comment>
<dbReference type="InterPro" id="IPR012340">
    <property type="entry name" value="NA-bd_OB-fold"/>
</dbReference>
<keyword evidence="11" id="KW-1185">Reference proteome</keyword>
<dbReference type="AlphaFoldDB" id="A0A0P6XCS0"/>
<dbReference type="GO" id="GO:0015417">
    <property type="term" value="F:ABC-type polyamine transporter activity"/>
    <property type="evidence" value="ECO:0007669"/>
    <property type="project" value="UniProtKB-EC"/>
</dbReference>
<keyword evidence="5 7" id="KW-1278">Translocase</keyword>
<dbReference type="GO" id="GO:0043190">
    <property type="term" value="C:ATP-binding cassette (ABC) transporter complex"/>
    <property type="evidence" value="ECO:0007669"/>
    <property type="project" value="InterPro"/>
</dbReference>
<dbReference type="Proteomes" id="UP000050501">
    <property type="component" value="Unassembled WGS sequence"/>
</dbReference>
<dbReference type="SUPFAM" id="SSF50331">
    <property type="entry name" value="MOP-like"/>
    <property type="match status" value="1"/>
</dbReference>
<dbReference type="STRING" id="229921.ADN01_11940"/>
<dbReference type="PANTHER" id="PTHR42781:SF4">
    <property type="entry name" value="SPERMIDINE_PUTRESCINE IMPORT ATP-BINDING PROTEIN POTA"/>
    <property type="match status" value="1"/>
</dbReference>
<evidence type="ECO:0000256" key="3">
    <source>
        <dbReference type="ARBA" id="ARBA00022741"/>
    </source>
</evidence>
<dbReference type="Gene3D" id="2.40.50.100">
    <property type="match status" value="1"/>
</dbReference>
<evidence type="ECO:0000256" key="4">
    <source>
        <dbReference type="ARBA" id="ARBA00022840"/>
    </source>
</evidence>
<dbReference type="PROSITE" id="PS00211">
    <property type="entry name" value="ABC_TRANSPORTER_1"/>
    <property type="match status" value="1"/>
</dbReference>
<dbReference type="SUPFAM" id="SSF52540">
    <property type="entry name" value="P-loop containing nucleoside triphosphate hydrolases"/>
    <property type="match status" value="1"/>
</dbReference>
<evidence type="ECO:0000259" key="8">
    <source>
        <dbReference type="PROSITE" id="PS50893"/>
    </source>
</evidence>
<evidence type="ECO:0000313" key="9">
    <source>
        <dbReference type="EMBL" id="KPL80389.1"/>
    </source>
</evidence>
<comment type="subunit">
    <text evidence="7">The complex is composed of two ATP-binding proteins (PotA), two transmembrane proteins (PotB and PotC) and a solute-binding protein (PotD).</text>
</comment>
<dbReference type="PROSITE" id="PS50893">
    <property type="entry name" value="ABC_TRANSPORTER_2"/>
    <property type="match status" value="1"/>
</dbReference>
<keyword evidence="1 7" id="KW-0813">Transport</keyword>
<evidence type="ECO:0000256" key="1">
    <source>
        <dbReference type="ARBA" id="ARBA00022448"/>
    </source>
</evidence>
<dbReference type="GO" id="GO:0016887">
    <property type="term" value="F:ATP hydrolysis activity"/>
    <property type="evidence" value="ECO:0007669"/>
    <property type="project" value="InterPro"/>
</dbReference>
<sequence>MAFLEINNVNKRFGQFVAVEDFNLKVERGEFVSFLGPSGCGKTTTLRMVAGFEMPTEGEILISGADVTHKPPNQRNVGMVFQSYALFPNMTVADNIGFGLKVARKGKDEIAKVVDEMLALIHMESFRQRYPYQMSGGQQQRVALARALAIHPQVLLLDEPLSALDAKIRVELRTEIRAIQQKLGITTIYVTHDQEEALSLSDRIVVMKDGHIEQVGSPFQIYNFPETPFVASFVGTLNVVDAVVRDPQSGALTVDGQEIQTAQPLSVSAGQTVRIAVRPEMLRMTANSGSGGTNELSGTVDTVTFLGSIVRVQVRLEKSKLFFDMFNNPHLVPPQVGEKLTVYFPREACLVV</sequence>
<dbReference type="InterPro" id="IPR003439">
    <property type="entry name" value="ABC_transporter-like_ATP-bd"/>
</dbReference>
<name>A0A0P6XCS0_9CHLR</name>
<proteinExistence type="inferred from homology"/>
<dbReference type="InterPro" id="IPR013611">
    <property type="entry name" value="Transp-assoc_OB_typ2"/>
</dbReference>
<comment type="catalytic activity">
    <reaction evidence="7">
        <text>ATP + H2O + polyamine-[polyamine-binding protein]Side 1 = ADP + phosphate + polyamineSide 2 + [polyamine-binding protein]Side 1.</text>
        <dbReference type="EC" id="7.6.2.11"/>
    </reaction>
</comment>
<comment type="caution">
    <text evidence="9">The sequence shown here is derived from an EMBL/GenBank/DDBJ whole genome shotgun (WGS) entry which is preliminary data.</text>
</comment>
<dbReference type="Gene3D" id="3.40.50.300">
    <property type="entry name" value="P-loop containing nucleotide triphosphate hydrolases"/>
    <property type="match status" value="1"/>
</dbReference>
<evidence type="ECO:0000256" key="5">
    <source>
        <dbReference type="ARBA" id="ARBA00022967"/>
    </source>
</evidence>
<dbReference type="Pfam" id="PF00005">
    <property type="entry name" value="ABC_tran"/>
    <property type="match status" value="1"/>
</dbReference>
<accession>A0A0P6XCS0</accession>
<evidence type="ECO:0000256" key="7">
    <source>
        <dbReference type="RuleBase" id="RU364083"/>
    </source>
</evidence>
<protein>
    <recommendedName>
        <fullName evidence="7">Spermidine/putrescine import ATP-binding protein PotA</fullName>
        <ecNumber evidence="7">7.6.2.11</ecNumber>
    </recommendedName>
</protein>
<dbReference type="EC" id="7.6.2.11" evidence="7"/>
<dbReference type="InterPro" id="IPR017871">
    <property type="entry name" value="ABC_transporter-like_CS"/>
</dbReference>
<dbReference type="InterPro" id="IPR008995">
    <property type="entry name" value="Mo/tungstate-bd_C_term_dom"/>
</dbReference>
<keyword evidence="6 7" id="KW-0472">Membrane</keyword>
<dbReference type="InterPro" id="IPR027417">
    <property type="entry name" value="P-loop_NTPase"/>
</dbReference>
<dbReference type="RefSeq" id="WP_062417627.1">
    <property type="nucleotide sequence ID" value="NZ_DF967974.1"/>
</dbReference>
<organism evidence="9 11">
    <name type="scientific">Levilinea saccharolytica</name>
    <dbReference type="NCBI Taxonomy" id="229921"/>
    <lineage>
        <taxon>Bacteria</taxon>
        <taxon>Bacillati</taxon>
        <taxon>Chloroflexota</taxon>
        <taxon>Anaerolineae</taxon>
        <taxon>Anaerolineales</taxon>
        <taxon>Anaerolineaceae</taxon>
        <taxon>Levilinea</taxon>
    </lineage>
</organism>
<gene>
    <name evidence="7" type="primary">potA</name>
    <name evidence="9" type="ORF">ADN01_11940</name>
    <name evidence="10" type="ORF">ADN01_12445</name>
</gene>